<keyword evidence="4" id="KW-1185">Reference proteome</keyword>
<feature type="region of interest" description="Disordered" evidence="1">
    <location>
        <begin position="24"/>
        <end position="64"/>
    </location>
</feature>
<evidence type="ECO:0000256" key="1">
    <source>
        <dbReference type="SAM" id="MobiDB-lite"/>
    </source>
</evidence>
<feature type="chain" id="PRO_5046425855" description="Lipoprotein" evidence="2">
    <location>
        <begin position="20"/>
        <end position="142"/>
    </location>
</feature>
<evidence type="ECO:0000256" key="2">
    <source>
        <dbReference type="SAM" id="SignalP"/>
    </source>
</evidence>
<protein>
    <recommendedName>
        <fullName evidence="5">Lipoprotein</fullName>
    </recommendedName>
</protein>
<organism evidence="3 4">
    <name type="scientific">Microbacterium flavum</name>
    <dbReference type="NCBI Taxonomy" id="415216"/>
    <lineage>
        <taxon>Bacteria</taxon>
        <taxon>Bacillati</taxon>
        <taxon>Actinomycetota</taxon>
        <taxon>Actinomycetes</taxon>
        <taxon>Micrococcales</taxon>
        <taxon>Microbacteriaceae</taxon>
        <taxon>Microbacterium</taxon>
    </lineage>
</organism>
<feature type="signal peptide" evidence="2">
    <location>
        <begin position="1"/>
        <end position="19"/>
    </location>
</feature>
<feature type="compositionally biased region" description="Polar residues" evidence="1">
    <location>
        <begin position="24"/>
        <end position="48"/>
    </location>
</feature>
<dbReference type="EMBL" id="JAFLHG010000004">
    <property type="protein sequence ID" value="MBT8797512.1"/>
    <property type="molecule type" value="Genomic_DNA"/>
</dbReference>
<evidence type="ECO:0000313" key="4">
    <source>
        <dbReference type="Proteomes" id="UP000740605"/>
    </source>
</evidence>
<accession>A0ABS5XUC3</accession>
<sequence length="142" mass="14182">MITAALITCAFAVSTAGLAGCAPATSTPSGGAMSDSTPSTRPPFQTATPGPVSGAPTGTPVDVPQSRWDAIARDLAARGVAGTPELISAEAVTFSDSSLGCATPGQSYTQALVDGMRVVVSADGKSWDYRFGTGDAPVLCTR</sequence>
<evidence type="ECO:0008006" key="5">
    <source>
        <dbReference type="Google" id="ProtNLM"/>
    </source>
</evidence>
<proteinExistence type="predicted"/>
<name>A0ABS5XUC3_9MICO</name>
<evidence type="ECO:0000313" key="3">
    <source>
        <dbReference type="EMBL" id="MBT8797512.1"/>
    </source>
</evidence>
<keyword evidence="2" id="KW-0732">Signal</keyword>
<dbReference type="Proteomes" id="UP000740605">
    <property type="component" value="Unassembled WGS sequence"/>
</dbReference>
<reference evidence="3 4" key="1">
    <citation type="submission" date="2021-03" db="EMBL/GenBank/DDBJ databases">
        <title>Microbacterium pauli sp. nov., isolated from microfiltered milk.</title>
        <authorList>
            <person name="Bellassi P."/>
            <person name="Fontana A."/>
            <person name="Callegari M.L."/>
            <person name="Lorenzo M."/>
            <person name="Cappa F."/>
        </authorList>
    </citation>
    <scope>NUCLEOTIDE SEQUENCE [LARGE SCALE GENOMIC DNA]</scope>
    <source>
        <strain evidence="3 4">DSM 18909</strain>
    </source>
</reference>
<gene>
    <name evidence="3" type="ORF">J0P97_05445</name>
</gene>
<comment type="caution">
    <text evidence="3">The sequence shown here is derived from an EMBL/GenBank/DDBJ whole genome shotgun (WGS) entry which is preliminary data.</text>
</comment>